<dbReference type="AlphaFoldDB" id="A0A4U5TR50"/>
<dbReference type="InterPro" id="IPR006805">
    <property type="entry name" value="Anth_synth_I_N"/>
</dbReference>
<dbReference type="Pfam" id="PF04715">
    <property type="entry name" value="Anth_synt_I_N"/>
    <property type="match status" value="1"/>
</dbReference>
<feature type="domain" description="Chorismate-utilising enzyme C-terminal" evidence="1">
    <location>
        <begin position="162"/>
        <end position="418"/>
    </location>
</feature>
<dbReference type="OrthoDB" id="9803598at2"/>
<sequence length="443" mass="51279">MRTSYTFSPQDIEVFKHKLFHWSAQFNDIVWLNSNQDLNADYDAVLAVDAFTAIQTDYTEALDALDEYQHQTQDWIFGYLGYDIKNGIENLKSKNDDNLRFPDLYFFQPQKLFLIKGKNVECLYLNMVAEEIKDDLKTIGDQYLSSVDNTFHQIDLKSKISKQTYLSKVKEVIKHIQRGDIYEMNFCQEFYAEKHDLNPHQCFQDLNDISRPPFACFFKHEHLYALGASPERFLKKSGKKIISQPIKGTARRHSDTEVDKNYKLKLQQDPKEIAENVMIVDLVRNDLSKIAVKNSVEVEELCKIYSYKQVHQMISTISAELKTETNLKEILKATFPMGSMTGAPKVSAMQIIEELESTKRGLYSGCIGYITPDFDFDFNVVIRSILHNVLKQYTSLMVGSAITHKSIPENEYEECLVKAKALMEVLKNEQVSKEFFHAKTPKR</sequence>
<evidence type="ECO:0000259" key="2">
    <source>
        <dbReference type="Pfam" id="PF04715"/>
    </source>
</evidence>
<organism evidence="3 4">
    <name type="scientific">Mesohalobacter halotolerans</name>
    <dbReference type="NCBI Taxonomy" id="1883405"/>
    <lineage>
        <taxon>Bacteria</taxon>
        <taxon>Pseudomonadati</taxon>
        <taxon>Bacteroidota</taxon>
        <taxon>Flavobacteriia</taxon>
        <taxon>Flavobacteriales</taxon>
        <taxon>Flavobacteriaceae</taxon>
        <taxon>Mesohalobacter</taxon>
    </lineage>
</organism>
<dbReference type="InterPro" id="IPR015890">
    <property type="entry name" value="Chorismate_C"/>
</dbReference>
<dbReference type="GO" id="GO:0046820">
    <property type="term" value="F:4-amino-4-deoxychorismate synthase activity"/>
    <property type="evidence" value="ECO:0007669"/>
    <property type="project" value="TreeGrafter"/>
</dbReference>
<keyword evidence="4" id="KW-1185">Reference proteome</keyword>
<accession>A0A4U5TR50</accession>
<dbReference type="Gene3D" id="3.60.120.10">
    <property type="entry name" value="Anthranilate synthase"/>
    <property type="match status" value="1"/>
</dbReference>
<proteinExistence type="predicted"/>
<name>A0A4U5TR50_9FLAO</name>
<dbReference type="RefSeq" id="WP_138931809.1">
    <property type="nucleotide sequence ID" value="NZ_SWMU01000002.1"/>
</dbReference>
<feature type="domain" description="Anthranilate synthase component I N-terminal" evidence="2">
    <location>
        <begin position="67"/>
        <end position="121"/>
    </location>
</feature>
<evidence type="ECO:0000313" key="4">
    <source>
        <dbReference type="Proteomes" id="UP000306552"/>
    </source>
</evidence>
<reference evidence="3 4" key="1">
    <citation type="submission" date="2019-04" db="EMBL/GenBank/DDBJ databases">
        <title>Psychroflexus halotolerans sp. nov., isolated from a marine solar saltern.</title>
        <authorList>
            <person name="Feng X."/>
        </authorList>
    </citation>
    <scope>NUCLEOTIDE SEQUENCE [LARGE SCALE GENOMIC DNA]</scope>
    <source>
        <strain evidence="3 4">WDS2C27</strain>
    </source>
</reference>
<protein>
    <submittedName>
        <fullName evidence="3">Anthranilate synthase component I family protein</fullName>
    </submittedName>
</protein>
<dbReference type="Proteomes" id="UP000306552">
    <property type="component" value="Unassembled WGS sequence"/>
</dbReference>
<dbReference type="InterPro" id="IPR005801">
    <property type="entry name" value="ADC_synthase"/>
</dbReference>
<dbReference type="PRINTS" id="PR00095">
    <property type="entry name" value="ANTSNTHASEI"/>
</dbReference>
<gene>
    <name evidence="3" type="ORF">FCN74_06660</name>
</gene>
<dbReference type="PANTHER" id="PTHR11236">
    <property type="entry name" value="AMINOBENZOATE/ANTHRANILATE SYNTHASE"/>
    <property type="match status" value="1"/>
</dbReference>
<evidence type="ECO:0000313" key="3">
    <source>
        <dbReference type="EMBL" id="TKS56707.1"/>
    </source>
</evidence>
<dbReference type="InterPro" id="IPR019999">
    <property type="entry name" value="Anth_synth_I-like"/>
</dbReference>
<dbReference type="EMBL" id="SWMU01000002">
    <property type="protein sequence ID" value="TKS56707.1"/>
    <property type="molecule type" value="Genomic_DNA"/>
</dbReference>
<dbReference type="SUPFAM" id="SSF56322">
    <property type="entry name" value="ADC synthase"/>
    <property type="match status" value="1"/>
</dbReference>
<comment type="caution">
    <text evidence="3">The sequence shown here is derived from an EMBL/GenBank/DDBJ whole genome shotgun (WGS) entry which is preliminary data.</text>
</comment>
<dbReference type="GO" id="GO:0000162">
    <property type="term" value="P:L-tryptophan biosynthetic process"/>
    <property type="evidence" value="ECO:0007669"/>
    <property type="project" value="TreeGrafter"/>
</dbReference>
<dbReference type="Pfam" id="PF00425">
    <property type="entry name" value="Chorismate_bind"/>
    <property type="match status" value="1"/>
</dbReference>
<dbReference type="PANTHER" id="PTHR11236:SF50">
    <property type="entry name" value="AMINODEOXYCHORISMATE SYNTHASE COMPONENT 1"/>
    <property type="match status" value="1"/>
</dbReference>
<evidence type="ECO:0000259" key="1">
    <source>
        <dbReference type="Pfam" id="PF00425"/>
    </source>
</evidence>